<gene>
    <name evidence="2" type="ORF">Sspor_13620</name>
</gene>
<reference evidence="3" key="1">
    <citation type="submission" date="2023-07" db="EMBL/GenBank/DDBJ databases">
        <title>Whole genome shotgun sequence of Streptomyces spororaveus NBRC 15456.</title>
        <authorList>
            <person name="Komaki H."/>
            <person name="Tamura T."/>
        </authorList>
    </citation>
    <scope>NUCLEOTIDE SEQUENCE [LARGE SCALE GENOMIC DNA]</scope>
    <source>
        <strain evidence="3">NBRC 15456</strain>
    </source>
</reference>
<sequence length="207" mass="22272">MGLSPAVRQTAEAIVREVGAGDDATQPPEAQDGTPLVCYGEQHGSEKDRTPITAGMVIAPDIEGRPTAYVADKVWFVEMFPVELGRPALAGGDASTSMGTGNSAGAGDGGTSREEVRVDPRDQLDALRQQLPARVELVEGSYQRAVDSAHTLMTDFEEARRLRAQIGEDPLPADQRIEWMEKLSKARDAARTSVTSLDQVETLILQI</sequence>
<organism evidence="2 3">
    <name type="scientific">Streptomyces spororaveus</name>
    <dbReference type="NCBI Taxonomy" id="284039"/>
    <lineage>
        <taxon>Bacteria</taxon>
        <taxon>Bacillati</taxon>
        <taxon>Actinomycetota</taxon>
        <taxon>Actinomycetes</taxon>
        <taxon>Kitasatosporales</taxon>
        <taxon>Streptomycetaceae</taxon>
        <taxon>Streptomyces</taxon>
    </lineage>
</organism>
<protein>
    <submittedName>
        <fullName evidence="2">Uncharacterized protein</fullName>
    </submittedName>
</protein>
<name>A0ABQ3T600_9ACTN</name>
<comment type="caution">
    <text evidence="2">The sequence shown here is derived from an EMBL/GenBank/DDBJ whole genome shotgun (WGS) entry which is preliminary data.</text>
</comment>
<keyword evidence="3" id="KW-1185">Reference proteome</keyword>
<dbReference type="EMBL" id="BNED01000005">
    <property type="protein sequence ID" value="GHI75801.1"/>
    <property type="molecule type" value="Genomic_DNA"/>
</dbReference>
<feature type="region of interest" description="Disordered" evidence="1">
    <location>
        <begin position="91"/>
        <end position="117"/>
    </location>
</feature>
<evidence type="ECO:0000313" key="3">
    <source>
        <dbReference type="Proteomes" id="UP000608522"/>
    </source>
</evidence>
<evidence type="ECO:0000256" key="1">
    <source>
        <dbReference type="SAM" id="MobiDB-lite"/>
    </source>
</evidence>
<feature type="region of interest" description="Disordered" evidence="1">
    <location>
        <begin position="16"/>
        <end position="48"/>
    </location>
</feature>
<accession>A0ABQ3T600</accession>
<evidence type="ECO:0000313" key="2">
    <source>
        <dbReference type="EMBL" id="GHI75801.1"/>
    </source>
</evidence>
<proteinExistence type="predicted"/>
<dbReference type="Proteomes" id="UP000608522">
    <property type="component" value="Unassembled WGS sequence"/>
</dbReference>